<evidence type="ECO:0000313" key="2">
    <source>
        <dbReference type="Proteomes" id="UP001189429"/>
    </source>
</evidence>
<feature type="non-terminal residue" evidence="1">
    <location>
        <position position="279"/>
    </location>
</feature>
<organism evidence="1 2">
    <name type="scientific">Prorocentrum cordatum</name>
    <dbReference type="NCBI Taxonomy" id="2364126"/>
    <lineage>
        <taxon>Eukaryota</taxon>
        <taxon>Sar</taxon>
        <taxon>Alveolata</taxon>
        <taxon>Dinophyceae</taxon>
        <taxon>Prorocentrales</taxon>
        <taxon>Prorocentraceae</taxon>
        <taxon>Prorocentrum</taxon>
    </lineage>
</organism>
<name>A0ABN9SMJ8_9DINO</name>
<sequence length="279" mass="30098">VLAHSDSVALAIWIVNVNAWGAFPDLLESEPDARILLVEEHRFRDPEARHRASSSCLRLGWKSIWVPGIPGPQDGDSSGVAGLAHDRLGLFEVEGGNVLNGRVLSCMVRAPVSPAFCLSSLYLEHSVGLGAANSQAKLGEFLTNLDSEFVVAGDCSYDPKLRDEDWFKVLDCVGDAKETVARGDGAGAFARLPLMYQLWADQAELALERLLGCELPIHGSRGAPVETDWKRIVKPLKPPEDSMLRGLGWLGSQVCALPAELAALGARDGEFTCVVESLK</sequence>
<proteinExistence type="predicted"/>
<keyword evidence="2" id="KW-1185">Reference proteome</keyword>
<reference evidence="1" key="1">
    <citation type="submission" date="2023-10" db="EMBL/GenBank/DDBJ databases">
        <authorList>
            <person name="Chen Y."/>
            <person name="Shah S."/>
            <person name="Dougan E. K."/>
            <person name="Thang M."/>
            <person name="Chan C."/>
        </authorList>
    </citation>
    <scope>NUCLEOTIDE SEQUENCE [LARGE SCALE GENOMIC DNA]</scope>
</reference>
<comment type="caution">
    <text evidence="1">The sequence shown here is derived from an EMBL/GenBank/DDBJ whole genome shotgun (WGS) entry which is preliminary data.</text>
</comment>
<evidence type="ECO:0000313" key="1">
    <source>
        <dbReference type="EMBL" id="CAK0832941.1"/>
    </source>
</evidence>
<accession>A0ABN9SMJ8</accession>
<protein>
    <submittedName>
        <fullName evidence="1">Uncharacterized protein</fullName>
    </submittedName>
</protein>
<dbReference type="EMBL" id="CAUYUJ010011945">
    <property type="protein sequence ID" value="CAK0832941.1"/>
    <property type="molecule type" value="Genomic_DNA"/>
</dbReference>
<feature type="non-terminal residue" evidence="1">
    <location>
        <position position="1"/>
    </location>
</feature>
<gene>
    <name evidence="1" type="ORF">PCOR1329_LOCUS30788</name>
</gene>
<dbReference type="Proteomes" id="UP001189429">
    <property type="component" value="Unassembled WGS sequence"/>
</dbReference>